<feature type="region of interest" description="Disordered" evidence="1">
    <location>
        <begin position="1"/>
        <end position="23"/>
    </location>
</feature>
<gene>
    <name evidence="3" type="ORF">LTR09_005452</name>
</gene>
<dbReference type="PANTHER" id="PTHR35896:SF3">
    <property type="entry name" value="MAJOR FACILITATOR SUPERFAMILY TRANSPORTER"/>
    <property type="match status" value="1"/>
</dbReference>
<keyword evidence="2" id="KW-1133">Transmembrane helix</keyword>
<dbReference type="EMBL" id="JAWDJX010000016">
    <property type="protein sequence ID" value="KAK3053283.1"/>
    <property type="molecule type" value="Genomic_DNA"/>
</dbReference>
<sequence length="256" mass="29065">MSRLPTGRMYEKVPQDDEDLETTPIDYHQPRERLRTAILSANLVLFIIVLVFYVVTIARRLQDSSAITITSEISQPRKDYPEECGETVEEAIAKNCPLDVMSNLWTPQRCYNSTFAQEALQGGDIENDSGGVGAPEFGLGTYQWFEDEALSQPISTAQELEQFLLQQNKRGLPLEAFTHMSFHAAHCSYFQRMAAAALDRLRYGEVHVWIPAVSTEPHHARHCEHVFGELFRLGEEGERRNWTKVGFGFTPCVRLG</sequence>
<name>A0AAJ0GC41_9PEZI</name>
<keyword evidence="2" id="KW-0812">Transmembrane</keyword>
<dbReference type="AlphaFoldDB" id="A0AAJ0GC41"/>
<dbReference type="PANTHER" id="PTHR35896">
    <property type="entry name" value="IG-LIKE DOMAIN-CONTAINING PROTEIN"/>
    <property type="match status" value="1"/>
</dbReference>
<reference evidence="3" key="1">
    <citation type="submission" date="2023-04" db="EMBL/GenBank/DDBJ databases">
        <title>Black Yeasts Isolated from many extreme environments.</title>
        <authorList>
            <person name="Coleine C."/>
            <person name="Stajich J.E."/>
            <person name="Selbmann L."/>
        </authorList>
    </citation>
    <scope>NUCLEOTIDE SEQUENCE</scope>
    <source>
        <strain evidence="3">CCFEE 5312</strain>
    </source>
</reference>
<feature type="transmembrane region" description="Helical" evidence="2">
    <location>
        <begin position="37"/>
        <end position="55"/>
    </location>
</feature>
<keyword evidence="2" id="KW-0472">Membrane</keyword>
<dbReference type="Proteomes" id="UP001271007">
    <property type="component" value="Unassembled WGS sequence"/>
</dbReference>
<dbReference type="InterPro" id="IPR053008">
    <property type="entry name" value="Phomopsin_biosynth_assoc"/>
</dbReference>
<evidence type="ECO:0000256" key="1">
    <source>
        <dbReference type="SAM" id="MobiDB-lite"/>
    </source>
</evidence>
<organism evidence="3 4">
    <name type="scientific">Extremus antarcticus</name>
    <dbReference type="NCBI Taxonomy" id="702011"/>
    <lineage>
        <taxon>Eukaryota</taxon>
        <taxon>Fungi</taxon>
        <taxon>Dikarya</taxon>
        <taxon>Ascomycota</taxon>
        <taxon>Pezizomycotina</taxon>
        <taxon>Dothideomycetes</taxon>
        <taxon>Dothideomycetidae</taxon>
        <taxon>Mycosphaerellales</taxon>
        <taxon>Extremaceae</taxon>
        <taxon>Extremus</taxon>
    </lineage>
</organism>
<keyword evidence="4" id="KW-1185">Reference proteome</keyword>
<evidence type="ECO:0000313" key="4">
    <source>
        <dbReference type="Proteomes" id="UP001271007"/>
    </source>
</evidence>
<protein>
    <submittedName>
        <fullName evidence="3">Uncharacterized protein</fullName>
    </submittedName>
</protein>
<evidence type="ECO:0000256" key="2">
    <source>
        <dbReference type="SAM" id="Phobius"/>
    </source>
</evidence>
<accession>A0AAJ0GC41</accession>
<comment type="caution">
    <text evidence="3">The sequence shown here is derived from an EMBL/GenBank/DDBJ whole genome shotgun (WGS) entry which is preliminary data.</text>
</comment>
<proteinExistence type="predicted"/>
<evidence type="ECO:0000313" key="3">
    <source>
        <dbReference type="EMBL" id="KAK3053283.1"/>
    </source>
</evidence>